<sequence>MVDLKETTRDIVRDLLEVNVLMCARLYGRRGILAGTKRRDRWERFLVKSSPFSPMRYGSS</sequence>
<name>A0A8J2FRM7_9BACT</name>
<dbReference type="Proteomes" id="UP000663859">
    <property type="component" value="Unassembled WGS sequence"/>
</dbReference>
<keyword evidence="2" id="KW-1185">Reference proteome</keyword>
<proteinExistence type="predicted"/>
<organism evidence="1 2">
    <name type="scientific">Candidatus Methylacidithermus pantelleriae</name>
    <dbReference type="NCBI Taxonomy" id="2744239"/>
    <lineage>
        <taxon>Bacteria</taxon>
        <taxon>Pseudomonadati</taxon>
        <taxon>Verrucomicrobiota</taxon>
        <taxon>Methylacidiphilae</taxon>
        <taxon>Methylacidiphilales</taxon>
        <taxon>Methylacidiphilaceae</taxon>
        <taxon>Candidatus Methylacidithermus</taxon>
    </lineage>
</organism>
<protein>
    <submittedName>
        <fullName evidence="1">Uncharacterized protein</fullName>
    </submittedName>
</protein>
<dbReference type="AlphaFoldDB" id="A0A8J2FRM7"/>
<evidence type="ECO:0000313" key="2">
    <source>
        <dbReference type="Proteomes" id="UP000663859"/>
    </source>
</evidence>
<gene>
    <name evidence="1" type="ORF">MPNT_10243</name>
</gene>
<accession>A0A8J2FRM7</accession>
<reference evidence="1" key="1">
    <citation type="submission" date="2021-02" db="EMBL/GenBank/DDBJ databases">
        <authorList>
            <person name="Cremers G."/>
            <person name="Picone N."/>
        </authorList>
    </citation>
    <scope>NUCLEOTIDE SEQUENCE</scope>
    <source>
        <strain evidence="1">PQ17</strain>
    </source>
</reference>
<comment type="caution">
    <text evidence="1">The sequence shown here is derived from an EMBL/GenBank/DDBJ whole genome shotgun (WGS) entry which is preliminary data.</text>
</comment>
<dbReference type="EMBL" id="CAJNOB010000001">
    <property type="protein sequence ID" value="CAF0689502.1"/>
    <property type="molecule type" value="Genomic_DNA"/>
</dbReference>
<evidence type="ECO:0000313" key="1">
    <source>
        <dbReference type="EMBL" id="CAF0689502.1"/>
    </source>
</evidence>